<dbReference type="SUPFAM" id="SSF55874">
    <property type="entry name" value="ATPase domain of HSP90 chaperone/DNA topoisomerase II/histidine kinase"/>
    <property type="match status" value="1"/>
</dbReference>
<reference evidence="7" key="1">
    <citation type="submission" date="2022-01" db="EMBL/GenBank/DDBJ databases">
        <authorList>
            <person name="Jo J.-H."/>
            <person name="Im W.-T."/>
        </authorList>
    </citation>
    <scope>NUCLEOTIDE SEQUENCE</scope>
    <source>
        <strain evidence="7">NA20</strain>
    </source>
</reference>
<dbReference type="EMBL" id="JAKLTR010000015">
    <property type="protein sequence ID" value="MCG2616792.1"/>
    <property type="molecule type" value="Genomic_DNA"/>
</dbReference>
<dbReference type="PROSITE" id="PS50109">
    <property type="entry name" value="HIS_KIN"/>
    <property type="match status" value="1"/>
</dbReference>
<feature type="domain" description="Histidine kinase" evidence="6">
    <location>
        <begin position="127"/>
        <end position="339"/>
    </location>
</feature>
<dbReference type="SUPFAM" id="SSF47384">
    <property type="entry name" value="Homodimeric domain of signal transducing histidine kinase"/>
    <property type="match status" value="1"/>
</dbReference>
<evidence type="ECO:0000256" key="1">
    <source>
        <dbReference type="ARBA" id="ARBA00000085"/>
    </source>
</evidence>
<dbReference type="Proteomes" id="UP001165367">
    <property type="component" value="Unassembled WGS sequence"/>
</dbReference>
<proteinExistence type="predicted"/>
<keyword evidence="4" id="KW-0808">Transferase</keyword>
<evidence type="ECO:0000256" key="2">
    <source>
        <dbReference type="ARBA" id="ARBA00012438"/>
    </source>
</evidence>
<dbReference type="CDD" id="cd00082">
    <property type="entry name" value="HisKA"/>
    <property type="match status" value="1"/>
</dbReference>
<gene>
    <name evidence="7" type="ORF">LZZ85_21010</name>
</gene>
<dbReference type="Gene3D" id="3.30.565.10">
    <property type="entry name" value="Histidine kinase-like ATPase, C-terminal domain"/>
    <property type="match status" value="1"/>
</dbReference>
<evidence type="ECO:0000256" key="3">
    <source>
        <dbReference type="ARBA" id="ARBA00022553"/>
    </source>
</evidence>
<dbReference type="InterPro" id="IPR004358">
    <property type="entry name" value="Sig_transdc_His_kin-like_C"/>
</dbReference>
<dbReference type="InterPro" id="IPR050351">
    <property type="entry name" value="BphY/WalK/GraS-like"/>
</dbReference>
<protein>
    <recommendedName>
        <fullName evidence="2">histidine kinase</fullName>
        <ecNumber evidence="2">2.7.13.3</ecNumber>
    </recommendedName>
</protein>
<evidence type="ECO:0000256" key="4">
    <source>
        <dbReference type="ARBA" id="ARBA00022679"/>
    </source>
</evidence>
<comment type="caution">
    <text evidence="7">The sequence shown here is derived from an EMBL/GenBank/DDBJ whole genome shotgun (WGS) entry which is preliminary data.</text>
</comment>
<dbReference type="EC" id="2.7.13.3" evidence="2"/>
<dbReference type="Pfam" id="PF00512">
    <property type="entry name" value="HisKA"/>
    <property type="match status" value="1"/>
</dbReference>
<dbReference type="GO" id="GO:0016301">
    <property type="term" value="F:kinase activity"/>
    <property type="evidence" value="ECO:0007669"/>
    <property type="project" value="UniProtKB-KW"/>
</dbReference>
<sequence>MNELTRTNISTAADSAHVYKLAFQAAGAADLPAVDQIRFACIIVDLFFLSNTAEGDLMFRIGHNHDDQPALQVLLQGSDLIFETILPSLPSTETIQRFFPASTEPTLQLRYELLQQRSRDMEQFAFAVSHELKNSLTKLKLAVSLLEIDDDPENVRKHFQIIQRSSAQLEHTLLDLNNIIQIKHNTPVAKYIRLEDVFSKACEELEERIQASNASISTDFSDASGLMYVEVYLQSIFSNLLTNAIKYSDANRRPEIVIKAVKHPGGVQIVFSDNGVGIDLDRHKNSIFKPFSRFSSHIHEGKGLGLYIIKSMIERNNGNIQIKSRPNEGTTFLIELVEY</sequence>
<dbReference type="SMART" id="SM00388">
    <property type="entry name" value="HisKA"/>
    <property type="match status" value="1"/>
</dbReference>
<evidence type="ECO:0000313" key="7">
    <source>
        <dbReference type="EMBL" id="MCG2616792.1"/>
    </source>
</evidence>
<evidence type="ECO:0000313" key="8">
    <source>
        <dbReference type="Proteomes" id="UP001165367"/>
    </source>
</evidence>
<dbReference type="RefSeq" id="WP_237875329.1">
    <property type="nucleotide sequence ID" value="NZ_JAKLTR010000015.1"/>
</dbReference>
<dbReference type="PANTHER" id="PTHR42878">
    <property type="entry name" value="TWO-COMPONENT HISTIDINE KINASE"/>
    <property type="match status" value="1"/>
</dbReference>
<dbReference type="Pfam" id="PF02518">
    <property type="entry name" value="HATPase_c"/>
    <property type="match status" value="1"/>
</dbReference>
<accession>A0ABS9KWR0</accession>
<keyword evidence="3" id="KW-0597">Phosphoprotein</keyword>
<dbReference type="Gene3D" id="1.10.287.130">
    <property type="match status" value="1"/>
</dbReference>
<keyword evidence="8" id="KW-1185">Reference proteome</keyword>
<organism evidence="7 8">
    <name type="scientific">Terrimonas ginsenosidimutans</name>
    <dbReference type="NCBI Taxonomy" id="2908004"/>
    <lineage>
        <taxon>Bacteria</taxon>
        <taxon>Pseudomonadati</taxon>
        <taxon>Bacteroidota</taxon>
        <taxon>Chitinophagia</taxon>
        <taxon>Chitinophagales</taxon>
        <taxon>Chitinophagaceae</taxon>
        <taxon>Terrimonas</taxon>
    </lineage>
</organism>
<dbReference type="InterPro" id="IPR003661">
    <property type="entry name" value="HisK_dim/P_dom"/>
</dbReference>
<evidence type="ECO:0000256" key="5">
    <source>
        <dbReference type="ARBA" id="ARBA00022777"/>
    </source>
</evidence>
<comment type="catalytic activity">
    <reaction evidence="1">
        <text>ATP + protein L-histidine = ADP + protein N-phospho-L-histidine.</text>
        <dbReference type="EC" id="2.7.13.3"/>
    </reaction>
</comment>
<name>A0ABS9KWR0_9BACT</name>
<dbReference type="InterPro" id="IPR036097">
    <property type="entry name" value="HisK_dim/P_sf"/>
</dbReference>
<keyword evidence="5 7" id="KW-0418">Kinase</keyword>
<evidence type="ECO:0000259" key="6">
    <source>
        <dbReference type="PROSITE" id="PS50109"/>
    </source>
</evidence>
<dbReference type="InterPro" id="IPR005467">
    <property type="entry name" value="His_kinase_dom"/>
</dbReference>
<dbReference type="SMART" id="SM00387">
    <property type="entry name" value="HATPase_c"/>
    <property type="match status" value="1"/>
</dbReference>
<dbReference type="InterPro" id="IPR003594">
    <property type="entry name" value="HATPase_dom"/>
</dbReference>
<dbReference type="PANTHER" id="PTHR42878:SF15">
    <property type="entry name" value="BACTERIOPHYTOCHROME"/>
    <property type="match status" value="1"/>
</dbReference>
<dbReference type="InterPro" id="IPR036890">
    <property type="entry name" value="HATPase_C_sf"/>
</dbReference>
<dbReference type="PRINTS" id="PR00344">
    <property type="entry name" value="BCTRLSENSOR"/>
</dbReference>